<sequence length="156" mass="17840">MNFNPYDDFVFFDSCAFDGGDHGEQMASEKAREVLEQNKKKVMLMHSVVSEIKNPNTPDWIQEIEPRSRKTVKLGLIDSEQETLKDIQRIIVGNGNLEKREADCFHIFEAQKYGGCFVTSDVGIYKHSDAIKQGYGLNIVKPSEFLELLIKYSEQT</sequence>
<dbReference type="KEGG" id="ajp:AMJAP_1990"/>
<organism evidence="1 2">
    <name type="scientific">Amphritea japonica ATCC BAA-1530</name>
    <dbReference type="NCBI Taxonomy" id="1278309"/>
    <lineage>
        <taxon>Bacteria</taxon>
        <taxon>Pseudomonadati</taxon>
        <taxon>Pseudomonadota</taxon>
        <taxon>Gammaproteobacteria</taxon>
        <taxon>Oceanospirillales</taxon>
        <taxon>Oceanospirillaceae</taxon>
        <taxon>Amphritea</taxon>
    </lineage>
</organism>
<proteinExistence type="predicted"/>
<keyword evidence="2" id="KW-1185">Reference proteome</keyword>
<reference evidence="1 2" key="1">
    <citation type="journal article" date="2008" name="Int. J. Syst. Evol. Microbiol.">
        <title>Amphritea japonica sp. nov. and Amphritea balenae sp. nov., isolated from the sediment adjacent to sperm whale carcasses off Kagoshima, Japan.</title>
        <authorList>
            <person name="Miyazaki M."/>
            <person name="Nogi Y."/>
            <person name="Fujiwara Y."/>
            <person name="Kawato M."/>
            <person name="Nagahama T."/>
            <person name="Kubokawa K."/>
            <person name="Horikoshi K."/>
        </authorList>
    </citation>
    <scope>NUCLEOTIDE SEQUENCE [LARGE SCALE GENOMIC DNA]</scope>
    <source>
        <strain evidence="1 2">ATCC BAA-1530</strain>
    </source>
</reference>
<evidence type="ECO:0000313" key="2">
    <source>
        <dbReference type="Proteomes" id="UP000595663"/>
    </source>
</evidence>
<gene>
    <name evidence="1" type="ORF">AMJAP_1990</name>
</gene>
<evidence type="ECO:0000313" key="1">
    <source>
        <dbReference type="EMBL" id="BBB26581.1"/>
    </source>
</evidence>
<dbReference type="AlphaFoldDB" id="A0A7R6SSS8"/>
<dbReference type="Proteomes" id="UP000595663">
    <property type="component" value="Chromosome"/>
</dbReference>
<dbReference type="OrthoDB" id="7067610at2"/>
<dbReference type="CDD" id="cd09854">
    <property type="entry name" value="PIN_VapC-like"/>
    <property type="match status" value="1"/>
</dbReference>
<accession>A0A7R6SSS8</accession>
<name>A0A7R6SSS8_9GAMM</name>
<evidence type="ECO:0008006" key="3">
    <source>
        <dbReference type="Google" id="ProtNLM"/>
    </source>
</evidence>
<protein>
    <recommendedName>
        <fullName evidence="3">PIN domain-containing protein</fullName>
    </recommendedName>
</protein>
<dbReference type="RefSeq" id="WP_019620635.1">
    <property type="nucleotide sequence ID" value="NZ_AP014545.1"/>
</dbReference>
<dbReference type="EMBL" id="AP014545">
    <property type="protein sequence ID" value="BBB26581.1"/>
    <property type="molecule type" value="Genomic_DNA"/>
</dbReference>